<dbReference type="PANTHER" id="PTHR30629:SF2">
    <property type="entry name" value="PROPHAGE INTEGRASE INTS-RELATED"/>
    <property type="match status" value="1"/>
</dbReference>
<accession>A0A1W1XUX5</accession>
<keyword evidence="3 5" id="KW-0238">DNA-binding</keyword>
<feature type="region of interest" description="Disordered" evidence="6">
    <location>
        <begin position="1"/>
        <end position="21"/>
    </location>
</feature>
<evidence type="ECO:0000259" key="7">
    <source>
        <dbReference type="PROSITE" id="PS51898"/>
    </source>
</evidence>
<dbReference type="InterPro" id="IPR038488">
    <property type="entry name" value="Integrase_DNA-bd_sf"/>
</dbReference>
<name>A0A1W1XUX5_9NEIS</name>
<dbReference type="Pfam" id="PF13356">
    <property type="entry name" value="Arm-DNA-bind_3"/>
    <property type="match status" value="1"/>
</dbReference>
<dbReference type="Proteomes" id="UP000192761">
    <property type="component" value="Unassembled WGS sequence"/>
</dbReference>
<dbReference type="InterPro" id="IPR053876">
    <property type="entry name" value="Phage_int_M"/>
</dbReference>
<keyword evidence="4" id="KW-0233">DNA recombination</keyword>
<dbReference type="InterPro" id="IPR044068">
    <property type="entry name" value="CB"/>
</dbReference>
<evidence type="ECO:0000256" key="5">
    <source>
        <dbReference type="PROSITE-ProRule" id="PRU01248"/>
    </source>
</evidence>
<keyword evidence="10" id="KW-1185">Reference proteome</keyword>
<dbReference type="GO" id="GO:0015074">
    <property type="term" value="P:DNA integration"/>
    <property type="evidence" value="ECO:0007669"/>
    <property type="project" value="UniProtKB-KW"/>
</dbReference>
<dbReference type="EMBL" id="FWXD01000018">
    <property type="protein sequence ID" value="SMC27644.1"/>
    <property type="molecule type" value="Genomic_DNA"/>
</dbReference>
<dbReference type="Gene3D" id="1.10.443.10">
    <property type="entry name" value="Intergrase catalytic core"/>
    <property type="match status" value="1"/>
</dbReference>
<evidence type="ECO:0000256" key="6">
    <source>
        <dbReference type="SAM" id="MobiDB-lite"/>
    </source>
</evidence>
<evidence type="ECO:0000256" key="1">
    <source>
        <dbReference type="ARBA" id="ARBA00008857"/>
    </source>
</evidence>
<protein>
    <submittedName>
        <fullName evidence="9">Integrase</fullName>
    </submittedName>
</protein>
<dbReference type="CDD" id="cd00801">
    <property type="entry name" value="INT_P4_C"/>
    <property type="match status" value="1"/>
</dbReference>
<reference evidence="9 10" key="1">
    <citation type="submission" date="2017-04" db="EMBL/GenBank/DDBJ databases">
        <authorList>
            <person name="Afonso C.L."/>
            <person name="Miller P.J."/>
            <person name="Scott M.A."/>
            <person name="Spackman E."/>
            <person name="Goraichik I."/>
            <person name="Dimitrov K.M."/>
            <person name="Suarez D.L."/>
            <person name="Swayne D.E."/>
        </authorList>
    </citation>
    <scope>NUCLEOTIDE SEQUENCE [LARGE SCALE GENOMIC DNA]</scope>
    <source>
        <strain evidence="9 10">DSM 23236</strain>
    </source>
</reference>
<dbReference type="Pfam" id="PF00589">
    <property type="entry name" value="Phage_integrase"/>
    <property type="match status" value="1"/>
</dbReference>
<dbReference type="GO" id="GO:0006310">
    <property type="term" value="P:DNA recombination"/>
    <property type="evidence" value="ECO:0007669"/>
    <property type="project" value="UniProtKB-KW"/>
</dbReference>
<dbReference type="RefSeq" id="WP_084091550.1">
    <property type="nucleotide sequence ID" value="NZ_FWXD01000018.1"/>
</dbReference>
<dbReference type="Pfam" id="PF22022">
    <property type="entry name" value="Phage_int_M"/>
    <property type="match status" value="1"/>
</dbReference>
<evidence type="ECO:0000256" key="4">
    <source>
        <dbReference type="ARBA" id="ARBA00023172"/>
    </source>
</evidence>
<dbReference type="InterPro" id="IPR013762">
    <property type="entry name" value="Integrase-like_cat_sf"/>
</dbReference>
<dbReference type="InterPro" id="IPR011010">
    <property type="entry name" value="DNA_brk_join_enz"/>
</dbReference>
<evidence type="ECO:0000256" key="3">
    <source>
        <dbReference type="ARBA" id="ARBA00023125"/>
    </source>
</evidence>
<dbReference type="InterPro" id="IPR002104">
    <property type="entry name" value="Integrase_catalytic"/>
</dbReference>
<dbReference type="PROSITE" id="PS51898">
    <property type="entry name" value="TYR_RECOMBINASE"/>
    <property type="match status" value="1"/>
</dbReference>
<dbReference type="InterPro" id="IPR050808">
    <property type="entry name" value="Phage_Integrase"/>
</dbReference>
<dbReference type="PANTHER" id="PTHR30629">
    <property type="entry name" value="PROPHAGE INTEGRASE"/>
    <property type="match status" value="1"/>
</dbReference>
<evidence type="ECO:0000313" key="10">
    <source>
        <dbReference type="Proteomes" id="UP000192761"/>
    </source>
</evidence>
<proteinExistence type="inferred from homology"/>
<feature type="compositionally biased region" description="Basic and acidic residues" evidence="6">
    <location>
        <begin position="9"/>
        <end position="21"/>
    </location>
</feature>
<evidence type="ECO:0000259" key="8">
    <source>
        <dbReference type="PROSITE" id="PS51900"/>
    </source>
</evidence>
<dbReference type="SUPFAM" id="SSF56349">
    <property type="entry name" value="DNA breaking-rejoining enzymes"/>
    <property type="match status" value="1"/>
</dbReference>
<evidence type="ECO:0000256" key="2">
    <source>
        <dbReference type="ARBA" id="ARBA00022908"/>
    </source>
</evidence>
<dbReference type="Gene3D" id="1.10.150.130">
    <property type="match status" value="1"/>
</dbReference>
<dbReference type="OrthoDB" id="9775880at2"/>
<comment type="similarity">
    <text evidence="1">Belongs to the 'phage' integrase family.</text>
</comment>
<dbReference type="PROSITE" id="PS51900">
    <property type="entry name" value="CB"/>
    <property type="match status" value="1"/>
</dbReference>
<feature type="domain" description="Tyr recombinase" evidence="7">
    <location>
        <begin position="210"/>
        <end position="390"/>
    </location>
</feature>
<gene>
    <name evidence="9" type="ORF">SAMN02745857_02922</name>
</gene>
<dbReference type="AlphaFoldDB" id="A0A1W1XUX5"/>
<feature type="domain" description="Core-binding (CB)" evidence="8">
    <location>
        <begin position="105"/>
        <end position="186"/>
    </location>
</feature>
<sequence length="410" mass="46780">MPRVTRPLTDPECRNAKPGDKDRKLFDGSGLFLLVKANGSKLWRMKYKQPGSGKESLLSFGPYPEISLGDARRQREGIRSQLAQGIDPAEQRKITKEAATLATENSFETVALTWFDKYLKGKSESHRERTLNRLVSDIFPWIGKRPIGNIRPHELLSCLRRIEDRGAIETAHRVRWSCSKVFRYAIACGLCDSDPADLLKEALQRPIQTAFPTITAPHEIGELLRAIDGLTGSVVVRIAARLAPITFVRPGELRQAEWTEIDFEKAEWRIPPNKMKSRVVHIVPLSRQALLLLGEIYALTGSGRYVFPSERTRERPMSENTINAALRRLGYTKEQFTGHSFRKIASTQLNESHLWHIDAIERQLAHGERNGIRATYNHAEYMPERIKMMQWWADHLDTLRDEIAPISLQS</sequence>
<dbReference type="Gene3D" id="3.30.160.390">
    <property type="entry name" value="Integrase, DNA-binding domain"/>
    <property type="match status" value="1"/>
</dbReference>
<dbReference type="InterPro" id="IPR010998">
    <property type="entry name" value="Integrase_recombinase_N"/>
</dbReference>
<keyword evidence="2" id="KW-0229">DNA integration</keyword>
<organism evidence="9 10">
    <name type="scientific">Andreprevotia lacus DSM 23236</name>
    <dbReference type="NCBI Taxonomy" id="1121001"/>
    <lineage>
        <taxon>Bacteria</taxon>
        <taxon>Pseudomonadati</taxon>
        <taxon>Pseudomonadota</taxon>
        <taxon>Betaproteobacteria</taxon>
        <taxon>Neisseriales</taxon>
        <taxon>Chitinibacteraceae</taxon>
        <taxon>Andreprevotia</taxon>
    </lineage>
</organism>
<dbReference type="InterPro" id="IPR025166">
    <property type="entry name" value="Integrase_DNA_bind_dom"/>
</dbReference>
<evidence type="ECO:0000313" key="9">
    <source>
        <dbReference type="EMBL" id="SMC27644.1"/>
    </source>
</evidence>
<dbReference type="GO" id="GO:0003677">
    <property type="term" value="F:DNA binding"/>
    <property type="evidence" value="ECO:0007669"/>
    <property type="project" value="UniProtKB-UniRule"/>
</dbReference>